<gene>
    <name evidence="1" type="ORF">DEJ49_19645</name>
</gene>
<sequence>MTTPMFLAPHDQRADLIQVDRALDSMRDAGFDLTAAIGEPLDNSIEAEATLMRVRTIFGRGKKTIDRILIADNGVGIEPAKMHHVLSMGYSSRYGERKGLGRFGVGLKLAGLSLGERIDIYSRQTGSTKIYHSYIDLQEIREGKQHYITTDEVQEWPAEAAKLMTGRDETPFASGTLVVFGKIDRLSSGGTYGTSLDQKIAELRKFIARAFRTYIDTGRTIELDGKVTTLHDPLFLRDNPRIISRYKPLDPRGELIEETDLRIDGHKVHVAVAIVPREFRPYSGAGGGTDHKGHDISEFQINEDNTAKISILRNGREIYYDIVPRLLEGGRSDKVLRYVAIEVSFPAELDEYFQVRNVKRGTEPVSKLRSELREWLKAPVKQALKKVRADWKETEKRKRLEDGEHTETMDTAARVFPNFPRGIAGRGATPEDEERVVEQAVVDLGLDREEDAEKIERIREQIRTKPITLMGGSWPGKELLVIDHLNGKAAVKFNLRHALFDRVYLPLKKLADEGTQNLDPEEITDLARRAQTAVDHLLIAYAHAEAMYPDPERLDDLRTYWGMFTEALLREAFRDQ</sequence>
<evidence type="ECO:0000313" key="1">
    <source>
        <dbReference type="EMBL" id="QES46099.1"/>
    </source>
</evidence>
<dbReference type="GO" id="GO:0005524">
    <property type="term" value="F:ATP binding"/>
    <property type="evidence" value="ECO:0007669"/>
    <property type="project" value="UniProtKB-KW"/>
</dbReference>
<dbReference type="EMBL" id="CP029191">
    <property type="protein sequence ID" value="QES46099.1"/>
    <property type="molecule type" value="Genomic_DNA"/>
</dbReference>
<dbReference type="AlphaFoldDB" id="A0A5P2CZ28"/>
<dbReference type="SUPFAM" id="SSF55874">
    <property type="entry name" value="ATPase domain of HSP90 chaperone/DNA topoisomerase II/histidine kinase"/>
    <property type="match status" value="1"/>
</dbReference>
<keyword evidence="1" id="KW-0067">ATP-binding</keyword>
<dbReference type="Pfam" id="PF13589">
    <property type="entry name" value="HATPase_c_3"/>
    <property type="match status" value="1"/>
</dbReference>
<protein>
    <submittedName>
        <fullName evidence="1">ATP-binding protein</fullName>
    </submittedName>
</protein>
<accession>A0A5P2CZ28</accession>
<organism evidence="1 2">
    <name type="scientific">Streptomyces venezuelae</name>
    <dbReference type="NCBI Taxonomy" id="54571"/>
    <lineage>
        <taxon>Bacteria</taxon>
        <taxon>Bacillati</taxon>
        <taxon>Actinomycetota</taxon>
        <taxon>Actinomycetes</taxon>
        <taxon>Kitasatosporales</taxon>
        <taxon>Streptomycetaceae</taxon>
        <taxon>Streptomyces</taxon>
    </lineage>
</organism>
<dbReference type="Proteomes" id="UP000324015">
    <property type="component" value="Chromosome"/>
</dbReference>
<proteinExistence type="predicted"/>
<keyword evidence="1" id="KW-0547">Nucleotide-binding</keyword>
<evidence type="ECO:0000313" key="2">
    <source>
        <dbReference type="Proteomes" id="UP000324015"/>
    </source>
</evidence>
<name>A0A5P2CZ28_STRVZ</name>
<dbReference type="InterPro" id="IPR036890">
    <property type="entry name" value="HATPase_C_sf"/>
</dbReference>
<reference evidence="1 2" key="1">
    <citation type="submission" date="2018-05" db="EMBL/GenBank/DDBJ databases">
        <title>Streptomyces venezuelae.</title>
        <authorList>
            <person name="Kim W."/>
            <person name="Lee N."/>
            <person name="Cho B.-K."/>
        </authorList>
    </citation>
    <scope>NUCLEOTIDE SEQUENCE [LARGE SCALE GENOMIC DNA]</scope>
    <source>
        <strain evidence="1 2">ATCC 14585</strain>
    </source>
</reference>
<dbReference type="Gene3D" id="3.30.565.10">
    <property type="entry name" value="Histidine kinase-like ATPase, C-terminal domain"/>
    <property type="match status" value="1"/>
</dbReference>